<proteinExistence type="predicted"/>
<accession>A0A183TMY2</accession>
<dbReference type="PANTHER" id="PTHR37984:SF5">
    <property type="entry name" value="PROTEIN NYNRIN-LIKE"/>
    <property type="match status" value="1"/>
</dbReference>
<name>A0A183TMY2_SCHSO</name>
<sequence length="100" mass="11476">MPIWDDERRQLSNALRGIPVIAADIRRATDQDHILRQAVTYVQTRWPTTALTGDLQQLFLRRVSLSVVDSCLMFVNHVVIPSSLRTVFLRQFHAVHPVNS</sequence>
<organism evidence="3">
    <name type="scientific">Schistocephalus solidus</name>
    <name type="common">Tapeworm</name>
    <dbReference type="NCBI Taxonomy" id="70667"/>
    <lineage>
        <taxon>Eukaryota</taxon>
        <taxon>Metazoa</taxon>
        <taxon>Spiralia</taxon>
        <taxon>Lophotrochozoa</taxon>
        <taxon>Platyhelminthes</taxon>
        <taxon>Cestoda</taxon>
        <taxon>Eucestoda</taxon>
        <taxon>Diphyllobothriidea</taxon>
        <taxon>Diphyllobothriidae</taxon>
        <taxon>Schistocephalus</taxon>
    </lineage>
</organism>
<dbReference type="Proteomes" id="UP000275846">
    <property type="component" value="Unassembled WGS sequence"/>
</dbReference>
<dbReference type="WBParaSite" id="SSLN_0001850501-mRNA-1">
    <property type="protein sequence ID" value="SSLN_0001850501-mRNA-1"/>
    <property type="gene ID" value="SSLN_0001850501"/>
</dbReference>
<dbReference type="PANTHER" id="PTHR37984">
    <property type="entry name" value="PROTEIN CBG26694"/>
    <property type="match status" value="1"/>
</dbReference>
<evidence type="ECO:0000313" key="2">
    <source>
        <dbReference type="Proteomes" id="UP000275846"/>
    </source>
</evidence>
<reference evidence="1 2" key="2">
    <citation type="submission" date="2018-11" db="EMBL/GenBank/DDBJ databases">
        <authorList>
            <consortium name="Pathogen Informatics"/>
        </authorList>
    </citation>
    <scope>NUCLEOTIDE SEQUENCE [LARGE SCALE GENOMIC DNA]</scope>
    <source>
        <strain evidence="1 2">NST_G2</strain>
    </source>
</reference>
<dbReference type="STRING" id="70667.A0A183TMY2"/>
<gene>
    <name evidence="1" type="ORF">SSLN_LOCUS17830</name>
</gene>
<dbReference type="AlphaFoldDB" id="A0A183TMY2"/>
<protein>
    <submittedName>
        <fullName evidence="3">PINc domain-containing protein</fullName>
    </submittedName>
</protein>
<evidence type="ECO:0000313" key="3">
    <source>
        <dbReference type="WBParaSite" id="SSLN_0001850501-mRNA-1"/>
    </source>
</evidence>
<dbReference type="OrthoDB" id="6268028at2759"/>
<dbReference type="InterPro" id="IPR050951">
    <property type="entry name" value="Retrovirus_Pol_polyprotein"/>
</dbReference>
<keyword evidence="2" id="KW-1185">Reference proteome</keyword>
<dbReference type="EMBL" id="UYSU01043178">
    <property type="protein sequence ID" value="VDM04216.1"/>
    <property type="molecule type" value="Genomic_DNA"/>
</dbReference>
<reference evidence="3" key="1">
    <citation type="submission" date="2016-06" db="UniProtKB">
        <authorList>
            <consortium name="WormBaseParasite"/>
        </authorList>
    </citation>
    <scope>IDENTIFICATION</scope>
</reference>
<evidence type="ECO:0000313" key="1">
    <source>
        <dbReference type="EMBL" id="VDM04216.1"/>
    </source>
</evidence>